<keyword evidence="1" id="KW-0812">Transmembrane</keyword>
<proteinExistence type="predicted"/>
<keyword evidence="3" id="KW-1185">Reference proteome</keyword>
<gene>
    <name evidence="2" type="ORF">SCHIN_v1c00960</name>
</gene>
<keyword evidence="1" id="KW-1133">Transmembrane helix</keyword>
<evidence type="ECO:0008006" key="4">
    <source>
        <dbReference type="Google" id="ProtNLM"/>
    </source>
</evidence>
<feature type="transmembrane region" description="Helical" evidence="1">
    <location>
        <begin position="167"/>
        <end position="185"/>
    </location>
</feature>
<evidence type="ECO:0000256" key="1">
    <source>
        <dbReference type="SAM" id="Phobius"/>
    </source>
</evidence>
<evidence type="ECO:0000313" key="2">
    <source>
        <dbReference type="EMBL" id="QEH61294.1"/>
    </source>
</evidence>
<feature type="transmembrane region" description="Helical" evidence="1">
    <location>
        <begin position="12"/>
        <end position="31"/>
    </location>
</feature>
<name>A0A5B9Y2J8_9MOLU</name>
<feature type="transmembrane region" description="Helical" evidence="1">
    <location>
        <begin position="93"/>
        <end position="109"/>
    </location>
</feature>
<feature type="transmembrane region" description="Helical" evidence="1">
    <location>
        <begin position="121"/>
        <end position="146"/>
    </location>
</feature>
<organism evidence="2 3">
    <name type="scientific">Spiroplasma chinense</name>
    <dbReference type="NCBI Taxonomy" id="216932"/>
    <lineage>
        <taxon>Bacteria</taxon>
        <taxon>Bacillati</taxon>
        <taxon>Mycoplasmatota</taxon>
        <taxon>Mollicutes</taxon>
        <taxon>Entomoplasmatales</taxon>
        <taxon>Spiroplasmataceae</taxon>
        <taxon>Spiroplasma</taxon>
    </lineage>
</organism>
<protein>
    <recommendedName>
        <fullName evidence="4">Pr6Pr family membrane protein</fullName>
    </recommendedName>
</protein>
<reference evidence="2 3" key="1">
    <citation type="submission" date="2019-08" db="EMBL/GenBank/DDBJ databases">
        <title>Complete genome sequence of Spiroplasma chinense CCH (DSM 19755).</title>
        <authorList>
            <person name="Shen H.-Y."/>
            <person name="Lin Y.-C."/>
            <person name="Chou L."/>
            <person name="Kuo C.-H."/>
        </authorList>
    </citation>
    <scope>NUCLEOTIDE SEQUENCE [LARGE SCALE GENOMIC DNA]</scope>
    <source>
        <strain evidence="2 3">CCH</strain>
    </source>
</reference>
<dbReference type="Proteomes" id="UP000323144">
    <property type="component" value="Chromosome"/>
</dbReference>
<feature type="transmembrane region" description="Helical" evidence="1">
    <location>
        <begin position="205"/>
        <end position="226"/>
    </location>
</feature>
<keyword evidence="1" id="KW-0472">Membrane</keyword>
<sequence length="272" mass="32533">MKKRFFKNPVWYCYLVLTLNLMFFMMWGIYMAGFVEGWYNMGSWFLNYDTLMSFFSVQVNIMTIVWLIFVVLCFDKEPRGLTSEGFKKTMMNWNLIVFIIFWAGIIFELKDSNTKLLDEYTISQIVCTVMTHFICTLALFFIFIFTTGHKKESYITWYKEKDIYFSLLYPFLYLFYVYIRGLIYLKDGEHIWPYPFMEFEKDSLWLGTSVGGYMTLVVVVFVIWIVTQHILLIAVNNLVFYIRGKTKVWIAKYKKKSPKEELVSQKSNSKTT</sequence>
<dbReference type="EMBL" id="CP043026">
    <property type="protein sequence ID" value="QEH61294.1"/>
    <property type="molecule type" value="Genomic_DNA"/>
</dbReference>
<accession>A0A5B9Y2J8</accession>
<evidence type="ECO:0000313" key="3">
    <source>
        <dbReference type="Proteomes" id="UP000323144"/>
    </source>
</evidence>
<dbReference type="AlphaFoldDB" id="A0A5B9Y2J8"/>
<feature type="transmembrane region" description="Helical" evidence="1">
    <location>
        <begin position="51"/>
        <end position="72"/>
    </location>
</feature>
<dbReference type="KEGG" id="schi:SCHIN_v1c00960"/>
<dbReference type="RefSeq" id="WP_166507689.1">
    <property type="nucleotide sequence ID" value="NZ_CP043026.1"/>
</dbReference>